<evidence type="ECO:0000313" key="3">
    <source>
        <dbReference type="Proteomes" id="UP000823401"/>
    </source>
</evidence>
<feature type="coiled-coil region" evidence="1">
    <location>
        <begin position="121"/>
        <end position="148"/>
    </location>
</feature>
<keyword evidence="3" id="KW-1185">Reference proteome</keyword>
<name>A0ABS0LJS5_9LACT</name>
<dbReference type="Proteomes" id="UP000823401">
    <property type="component" value="Unassembled WGS sequence"/>
</dbReference>
<dbReference type="Gene3D" id="3.30.460.10">
    <property type="entry name" value="Beta Polymerase, domain 2"/>
    <property type="match status" value="1"/>
</dbReference>
<dbReference type="Pfam" id="PF04229">
    <property type="entry name" value="GrpB"/>
    <property type="match status" value="1"/>
</dbReference>
<organism evidence="2 3">
    <name type="scientific">Ruoffia tabacinasalis</name>
    <dbReference type="NCBI Taxonomy" id="87458"/>
    <lineage>
        <taxon>Bacteria</taxon>
        <taxon>Bacillati</taxon>
        <taxon>Bacillota</taxon>
        <taxon>Bacilli</taxon>
        <taxon>Lactobacillales</taxon>
        <taxon>Aerococcaceae</taxon>
        <taxon>Ruoffia</taxon>
    </lineage>
</organism>
<reference evidence="2 3" key="1">
    <citation type="submission" date="2020-07" db="EMBL/GenBank/DDBJ databases">
        <title>Facklamia lactis sp. nov., isolated from raw milk.</title>
        <authorList>
            <person name="Doll E.V."/>
            <person name="Huptas C."/>
            <person name="Staib L."/>
            <person name="Wenning M."/>
            <person name="Scherer S."/>
        </authorList>
    </citation>
    <scope>NUCLEOTIDE SEQUENCE [LARGE SCALE GENOMIC DNA]</scope>
    <source>
        <strain evidence="2 3">DSM 104272</strain>
    </source>
</reference>
<dbReference type="EMBL" id="JACCEL010000004">
    <property type="protein sequence ID" value="MBG9977681.1"/>
    <property type="molecule type" value="Genomic_DNA"/>
</dbReference>
<protein>
    <submittedName>
        <fullName evidence="2">GrpB family protein</fullName>
    </submittedName>
</protein>
<accession>A0ABS0LJS5</accession>
<dbReference type="InterPro" id="IPR007344">
    <property type="entry name" value="GrpB/CoaE"/>
</dbReference>
<comment type="caution">
    <text evidence="2">The sequence shown here is derived from an EMBL/GenBank/DDBJ whole genome shotgun (WGS) entry which is preliminary data.</text>
</comment>
<dbReference type="InterPro" id="IPR043519">
    <property type="entry name" value="NT_sf"/>
</dbReference>
<dbReference type="RefSeq" id="WP_197103848.1">
    <property type="nucleotide sequence ID" value="NZ_JACCEL010000004.1"/>
</dbReference>
<sequence>MLGLPRGEVFLVPWTSEWEKEFILEKRRIQTKIESYTVKIHHIGSTAVKYLSSKPIIDIAIEIEQFRDGEKCISALESLGYTYHGTNILPDRHYFTKGEPRTHQIHMYQTGNEYLIDQLDFRDYLRNNSQAKNEYETLKIELSKINKTNKHKYAEEKTAFVQSILRKINHP</sequence>
<dbReference type="PANTHER" id="PTHR34822">
    <property type="entry name" value="GRPB DOMAIN PROTEIN (AFU_ORTHOLOGUE AFUA_1G01530)"/>
    <property type="match status" value="1"/>
</dbReference>
<dbReference type="SUPFAM" id="SSF81301">
    <property type="entry name" value="Nucleotidyltransferase"/>
    <property type="match status" value="1"/>
</dbReference>
<gene>
    <name evidence="2" type="ORF">HYQ42_02675</name>
</gene>
<proteinExistence type="predicted"/>
<evidence type="ECO:0000256" key="1">
    <source>
        <dbReference type="SAM" id="Coils"/>
    </source>
</evidence>
<dbReference type="PANTHER" id="PTHR34822:SF1">
    <property type="entry name" value="GRPB FAMILY PROTEIN"/>
    <property type="match status" value="1"/>
</dbReference>
<evidence type="ECO:0000313" key="2">
    <source>
        <dbReference type="EMBL" id="MBG9977681.1"/>
    </source>
</evidence>
<keyword evidence="1" id="KW-0175">Coiled coil</keyword>